<evidence type="ECO:0000313" key="2">
    <source>
        <dbReference type="EMBL" id="KAF3048137.1"/>
    </source>
</evidence>
<proteinExistence type="predicted"/>
<evidence type="ECO:0000313" key="3">
    <source>
        <dbReference type="Proteomes" id="UP000758155"/>
    </source>
</evidence>
<dbReference type="OrthoDB" id="3799633at2759"/>
<organism evidence="2 3">
    <name type="scientific">Didymella heteroderae</name>
    <dbReference type="NCBI Taxonomy" id="1769908"/>
    <lineage>
        <taxon>Eukaryota</taxon>
        <taxon>Fungi</taxon>
        <taxon>Dikarya</taxon>
        <taxon>Ascomycota</taxon>
        <taxon>Pezizomycotina</taxon>
        <taxon>Dothideomycetes</taxon>
        <taxon>Pleosporomycetidae</taxon>
        <taxon>Pleosporales</taxon>
        <taxon>Pleosporineae</taxon>
        <taxon>Didymellaceae</taxon>
        <taxon>Didymella</taxon>
    </lineage>
</organism>
<dbReference type="Proteomes" id="UP000758155">
    <property type="component" value="Unassembled WGS sequence"/>
</dbReference>
<comment type="caution">
    <text evidence="2">The sequence shown here is derived from an EMBL/GenBank/DDBJ whole genome shotgun (WGS) entry which is preliminary data.</text>
</comment>
<accession>A0A9P4X2E1</accession>
<keyword evidence="3" id="KW-1185">Reference proteome</keyword>
<name>A0A9P4X2E1_9PLEO</name>
<gene>
    <name evidence="2" type="ORF">E8E12_010700</name>
</gene>
<protein>
    <submittedName>
        <fullName evidence="2">Uncharacterized protein</fullName>
    </submittedName>
</protein>
<feature type="region of interest" description="Disordered" evidence="1">
    <location>
        <begin position="1"/>
        <end position="27"/>
    </location>
</feature>
<reference evidence="2" key="1">
    <citation type="submission" date="2019-04" db="EMBL/GenBank/DDBJ databases">
        <title>Sequencing of skin fungus with MAO and IRED activity.</title>
        <authorList>
            <person name="Marsaioli A.J."/>
            <person name="Bonatto J.M.C."/>
            <person name="Reis Junior O."/>
        </authorList>
    </citation>
    <scope>NUCLEOTIDE SEQUENCE</scope>
    <source>
        <strain evidence="2">28M1</strain>
    </source>
</reference>
<dbReference type="AlphaFoldDB" id="A0A9P4X2E1"/>
<evidence type="ECO:0000256" key="1">
    <source>
        <dbReference type="SAM" id="MobiDB-lite"/>
    </source>
</evidence>
<dbReference type="EMBL" id="SWKV01000001">
    <property type="protein sequence ID" value="KAF3048137.1"/>
    <property type="molecule type" value="Genomic_DNA"/>
</dbReference>
<sequence length="119" mass="11908">MEAEGLTVEGSAEDTSAVLEKGAGVASDDDAALDDEYSLIAVETAALEDGRLNAPEEDATFDSVSVGIEDAAVLEGGRIELASEDDGSGVLPELEDTAGDELAVVPDGALADEGAILGV</sequence>